<name>A0A7S7SKW8_PALFE</name>
<feature type="region of interest" description="Disordered" evidence="2">
    <location>
        <begin position="60"/>
        <end position="86"/>
    </location>
</feature>
<keyword evidence="6" id="KW-1185">Reference proteome</keyword>
<protein>
    <submittedName>
        <fullName evidence="5">Lytic transglycosylase domain-containing protein</fullName>
    </submittedName>
</protein>
<organism evidence="5 6">
    <name type="scientific">Paludibaculum fermentans</name>
    <dbReference type="NCBI Taxonomy" id="1473598"/>
    <lineage>
        <taxon>Bacteria</taxon>
        <taxon>Pseudomonadati</taxon>
        <taxon>Acidobacteriota</taxon>
        <taxon>Terriglobia</taxon>
        <taxon>Bryobacterales</taxon>
        <taxon>Bryobacteraceae</taxon>
        <taxon>Paludibaculum</taxon>
    </lineage>
</organism>
<dbReference type="AlphaFoldDB" id="A0A7S7SKW8"/>
<comment type="similarity">
    <text evidence="1">Belongs to the transglycosylase Slt family.</text>
</comment>
<feature type="signal peptide" evidence="3">
    <location>
        <begin position="1"/>
        <end position="17"/>
    </location>
</feature>
<dbReference type="Gene3D" id="1.10.530.10">
    <property type="match status" value="1"/>
</dbReference>
<dbReference type="CDD" id="cd00254">
    <property type="entry name" value="LT-like"/>
    <property type="match status" value="1"/>
</dbReference>
<reference evidence="5 6" key="1">
    <citation type="submission" date="2020-10" db="EMBL/GenBank/DDBJ databases">
        <title>Complete genome sequence of Paludibaculum fermentans P105T, a facultatively anaerobic acidobacterium capable of dissimilatory Fe(III) reduction.</title>
        <authorList>
            <person name="Dedysh S.N."/>
            <person name="Beletsky A.V."/>
            <person name="Kulichevskaya I.S."/>
            <person name="Mardanov A.V."/>
            <person name="Ravin N.V."/>
        </authorList>
    </citation>
    <scope>NUCLEOTIDE SEQUENCE [LARGE SCALE GENOMIC DNA]</scope>
    <source>
        <strain evidence="5 6">P105</strain>
    </source>
</reference>
<dbReference type="PANTHER" id="PTHR37423">
    <property type="entry name" value="SOLUBLE LYTIC MUREIN TRANSGLYCOSYLASE-RELATED"/>
    <property type="match status" value="1"/>
</dbReference>
<dbReference type="InterPro" id="IPR008258">
    <property type="entry name" value="Transglycosylase_SLT_dom_1"/>
</dbReference>
<evidence type="ECO:0000256" key="3">
    <source>
        <dbReference type="SAM" id="SignalP"/>
    </source>
</evidence>
<dbReference type="KEGG" id="pfer:IRI77_02105"/>
<feature type="domain" description="Transglycosylase SLT" evidence="4">
    <location>
        <begin position="91"/>
        <end position="194"/>
    </location>
</feature>
<evidence type="ECO:0000313" key="6">
    <source>
        <dbReference type="Proteomes" id="UP000593892"/>
    </source>
</evidence>
<dbReference type="EMBL" id="CP063849">
    <property type="protein sequence ID" value="QOY88779.1"/>
    <property type="molecule type" value="Genomic_DNA"/>
</dbReference>
<dbReference type="InterPro" id="IPR023346">
    <property type="entry name" value="Lysozyme-like_dom_sf"/>
</dbReference>
<keyword evidence="3" id="KW-0732">Signal</keyword>
<dbReference type="RefSeq" id="WP_194450441.1">
    <property type="nucleotide sequence ID" value="NZ_CP063849.1"/>
</dbReference>
<accession>A0A7S7SKW8</accession>
<evidence type="ECO:0000256" key="1">
    <source>
        <dbReference type="ARBA" id="ARBA00007734"/>
    </source>
</evidence>
<evidence type="ECO:0000256" key="2">
    <source>
        <dbReference type="SAM" id="MobiDB-lite"/>
    </source>
</evidence>
<dbReference type="PANTHER" id="PTHR37423:SF2">
    <property type="entry name" value="MEMBRANE-BOUND LYTIC MUREIN TRANSGLYCOSYLASE C"/>
    <property type="match status" value="1"/>
</dbReference>
<dbReference type="Pfam" id="PF01464">
    <property type="entry name" value="SLT"/>
    <property type="match status" value="1"/>
</dbReference>
<evidence type="ECO:0000259" key="4">
    <source>
        <dbReference type="Pfam" id="PF01464"/>
    </source>
</evidence>
<sequence>MKRFVLFLALAALPLAAADIAVLHTGARIRAQRIEKLDDRYILTTADSRIELKADLIADLEHEDDPPPPPAVVADKSLTPPPIKETDPRKLVTEAAIKYGLPPAIVHALAMTESAYQTNAVSRAGAIGVMQLMPGTAQSFNADPRDVEQNIDAGTRLLRELLLKYENDPNPVRRALAAYNAGSGAVARYNGVPPYRETQAYVEKVIERYWKQVNAAQPVSLAAQGSAVQTPGQ</sequence>
<feature type="chain" id="PRO_5032583018" evidence="3">
    <location>
        <begin position="18"/>
        <end position="233"/>
    </location>
</feature>
<dbReference type="Proteomes" id="UP000593892">
    <property type="component" value="Chromosome"/>
</dbReference>
<evidence type="ECO:0000313" key="5">
    <source>
        <dbReference type="EMBL" id="QOY88779.1"/>
    </source>
</evidence>
<dbReference type="SUPFAM" id="SSF53955">
    <property type="entry name" value="Lysozyme-like"/>
    <property type="match status" value="1"/>
</dbReference>
<proteinExistence type="inferred from homology"/>
<gene>
    <name evidence="5" type="ORF">IRI77_02105</name>
</gene>